<dbReference type="Gene3D" id="1.10.10.10">
    <property type="entry name" value="Winged helix-like DNA-binding domain superfamily/Winged helix DNA-binding domain"/>
    <property type="match status" value="1"/>
</dbReference>
<reference evidence="5 6" key="1">
    <citation type="submission" date="2022-10" db="EMBL/GenBank/DDBJ databases">
        <title>Luteolibacter arcticus strain CCTCC AB 2014275, whole genome shotgun sequencing project.</title>
        <authorList>
            <person name="Zhao G."/>
            <person name="Shen L."/>
        </authorList>
    </citation>
    <scope>NUCLEOTIDE SEQUENCE [LARGE SCALE GENOMIC DNA]</scope>
    <source>
        <strain evidence="5 6">CCTCC AB 2014275</strain>
    </source>
</reference>
<dbReference type="Pfam" id="PF00392">
    <property type="entry name" value="GntR"/>
    <property type="match status" value="1"/>
</dbReference>
<accession>A0ABT3GIR7</accession>
<dbReference type="InterPro" id="IPR000524">
    <property type="entry name" value="Tscrpt_reg_HTH_GntR"/>
</dbReference>
<sequence>MKQPLPKQVHGAIRTKLLDGSLSPGSRLDYKLLAKELGVSTTPVREAVTQLASEGFVELVPRLGAVVRSLNQNSAREFYEVREAVETFAALKAAERLSPRHLEMLRKQLDIMERLFAEVRDRGGDKLDAPALYEFLDADLAFHKTILLGARNPALARTVEESHIQSRIFFADRGIHDLVRLRLACEQHGAILAALEIRDGRGASEAMRHHIQTSLQFTLDHLETAIEV</sequence>
<dbReference type="InterPro" id="IPR036390">
    <property type="entry name" value="WH_DNA-bd_sf"/>
</dbReference>
<dbReference type="RefSeq" id="WP_264487515.1">
    <property type="nucleotide sequence ID" value="NZ_JAPDDT010000004.1"/>
</dbReference>
<name>A0ABT3GIR7_9BACT</name>
<dbReference type="CDD" id="cd07377">
    <property type="entry name" value="WHTH_GntR"/>
    <property type="match status" value="1"/>
</dbReference>
<organism evidence="5 6">
    <name type="scientific">Luteolibacter arcticus</name>
    <dbReference type="NCBI Taxonomy" id="1581411"/>
    <lineage>
        <taxon>Bacteria</taxon>
        <taxon>Pseudomonadati</taxon>
        <taxon>Verrucomicrobiota</taxon>
        <taxon>Verrucomicrobiia</taxon>
        <taxon>Verrucomicrobiales</taxon>
        <taxon>Verrucomicrobiaceae</taxon>
        <taxon>Luteolibacter</taxon>
    </lineage>
</organism>
<dbReference type="PROSITE" id="PS50949">
    <property type="entry name" value="HTH_GNTR"/>
    <property type="match status" value="1"/>
</dbReference>
<dbReference type="InterPro" id="IPR036388">
    <property type="entry name" value="WH-like_DNA-bd_sf"/>
</dbReference>
<dbReference type="SUPFAM" id="SSF46785">
    <property type="entry name" value="Winged helix' DNA-binding domain"/>
    <property type="match status" value="1"/>
</dbReference>
<feature type="domain" description="HTH gntR-type" evidence="4">
    <location>
        <begin position="3"/>
        <end position="70"/>
    </location>
</feature>
<dbReference type="InterPro" id="IPR011711">
    <property type="entry name" value="GntR_C"/>
</dbReference>
<dbReference type="Pfam" id="PF07729">
    <property type="entry name" value="FCD"/>
    <property type="match status" value="1"/>
</dbReference>
<dbReference type="SMART" id="SM00345">
    <property type="entry name" value="HTH_GNTR"/>
    <property type="match status" value="1"/>
</dbReference>
<dbReference type="PANTHER" id="PTHR43537:SF24">
    <property type="entry name" value="GLUCONATE OPERON TRANSCRIPTIONAL REPRESSOR"/>
    <property type="match status" value="1"/>
</dbReference>
<dbReference type="SUPFAM" id="SSF48008">
    <property type="entry name" value="GntR ligand-binding domain-like"/>
    <property type="match status" value="1"/>
</dbReference>
<keyword evidence="6" id="KW-1185">Reference proteome</keyword>
<evidence type="ECO:0000259" key="4">
    <source>
        <dbReference type="PROSITE" id="PS50949"/>
    </source>
</evidence>
<keyword evidence="2" id="KW-0238">DNA-binding</keyword>
<proteinExistence type="predicted"/>
<dbReference type="EMBL" id="JAPDDT010000004">
    <property type="protein sequence ID" value="MCW1923410.1"/>
    <property type="molecule type" value="Genomic_DNA"/>
</dbReference>
<comment type="caution">
    <text evidence="5">The sequence shown here is derived from an EMBL/GenBank/DDBJ whole genome shotgun (WGS) entry which is preliminary data.</text>
</comment>
<gene>
    <name evidence="5" type="ORF">OKA05_12665</name>
</gene>
<evidence type="ECO:0000313" key="6">
    <source>
        <dbReference type="Proteomes" id="UP001320876"/>
    </source>
</evidence>
<evidence type="ECO:0000256" key="2">
    <source>
        <dbReference type="ARBA" id="ARBA00023125"/>
    </source>
</evidence>
<evidence type="ECO:0000313" key="5">
    <source>
        <dbReference type="EMBL" id="MCW1923410.1"/>
    </source>
</evidence>
<dbReference type="SMART" id="SM00895">
    <property type="entry name" value="FCD"/>
    <property type="match status" value="1"/>
</dbReference>
<dbReference type="PANTHER" id="PTHR43537">
    <property type="entry name" value="TRANSCRIPTIONAL REGULATOR, GNTR FAMILY"/>
    <property type="match status" value="1"/>
</dbReference>
<evidence type="ECO:0000256" key="1">
    <source>
        <dbReference type="ARBA" id="ARBA00023015"/>
    </source>
</evidence>
<keyword evidence="1" id="KW-0805">Transcription regulation</keyword>
<dbReference type="InterPro" id="IPR008920">
    <property type="entry name" value="TF_FadR/GntR_C"/>
</dbReference>
<evidence type="ECO:0000256" key="3">
    <source>
        <dbReference type="ARBA" id="ARBA00023163"/>
    </source>
</evidence>
<keyword evidence="3" id="KW-0804">Transcription</keyword>
<protein>
    <submittedName>
        <fullName evidence="5">GntR family transcriptional regulator</fullName>
    </submittedName>
</protein>
<dbReference type="Gene3D" id="1.20.120.530">
    <property type="entry name" value="GntR ligand-binding domain-like"/>
    <property type="match status" value="1"/>
</dbReference>
<dbReference type="Proteomes" id="UP001320876">
    <property type="component" value="Unassembled WGS sequence"/>
</dbReference>